<dbReference type="InterPro" id="IPR050582">
    <property type="entry name" value="HAD-like_SerB"/>
</dbReference>
<dbReference type="NCBIfam" id="TIGR01488">
    <property type="entry name" value="HAD-SF-IB"/>
    <property type="match status" value="1"/>
</dbReference>
<comment type="caution">
    <text evidence="4">The sequence shown here is derived from an EMBL/GenBank/DDBJ whole genome shotgun (WGS) entry which is preliminary data.</text>
</comment>
<dbReference type="GO" id="GO:0046872">
    <property type="term" value="F:metal ion binding"/>
    <property type="evidence" value="ECO:0007669"/>
    <property type="project" value="UniProtKB-KW"/>
</dbReference>
<gene>
    <name evidence="4" type="ORF">ENSA7_33530</name>
</gene>
<evidence type="ECO:0000256" key="2">
    <source>
        <dbReference type="ARBA" id="ARBA00022801"/>
    </source>
</evidence>
<evidence type="ECO:0000256" key="1">
    <source>
        <dbReference type="ARBA" id="ARBA00022723"/>
    </source>
</evidence>
<keyword evidence="1" id="KW-0479">Metal-binding</keyword>
<evidence type="ECO:0000313" key="4">
    <source>
        <dbReference type="EMBL" id="PRQ06929.1"/>
    </source>
</evidence>
<dbReference type="SUPFAM" id="SSF56784">
    <property type="entry name" value="HAD-like"/>
    <property type="match status" value="1"/>
</dbReference>
<protein>
    <submittedName>
        <fullName evidence="4">Haloacid dehalogenase-like hydrolase</fullName>
    </submittedName>
</protein>
<dbReference type="Proteomes" id="UP000238823">
    <property type="component" value="Unassembled WGS sequence"/>
</dbReference>
<keyword evidence="3" id="KW-0460">Magnesium</keyword>
<dbReference type="InterPro" id="IPR023214">
    <property type="entry name" value="HAD_sf"/>
</dbReference>
<accession>A0A2S9YPE1</accession>
<dbReference type="InterPro" id="IPR036412">
    <property type="entry name" value="HAD-like_sf"/>
</dbReference>
<name>A0A2S9YPE1_9BACT</name>
<dbReference type="PANTHER" id="PTHR43344">
    <property type="entry name" value="PHOSPHOSERINE PHOSPHATASE"/>
    <property type="match status" value="1"/>
</dbReference>
<keyword evidence="2 4" id="KW-0378">Hydrolase</keyword>
<dbReference type="EMBL" id="PVNL01000063">
    <property type="protein sequence ID" value="PRQ06929.1"/>
    <property type="molecule type" value="Genomic_DNA"/>
</dbReference>
<proteinExistence type="predicted"/>
<dbReference type="RefSeq" id="WP_106090352.1">
    <property type="nucleotide sequence ID" value="NZ_PVNL01000063.1"/>
</dbReference>
<dbReference type="Gene3D" id="1.20.1440.100">
    <property type="entry name" value="SG protein - dephosphorylation function"/>
    <property type="match status" value="1"/>
</dbReference>
<sequence>MNAEQTIAILDVDGTLFPGALGVELLRELMRARACDQPSGERVLEILAGHRSGTIEFSSMASRAYQAFAEAIAGHECEVIEAHARAVWATQRERLFEFVPALISGLRARGYTIMLISGSPIEMVRLVADELQISDAYGAVFTRQLGRYTGTIDLSSGVPGEKARIFAAATEGRPVSAQRCFAIGDSVTDAALFERVGFPLAFEPAPELSIIAHARGWTTATQANVLAQTRALLDSPASCPPPNLRD</sequence>
<dbReference type="OrthoDB" id="3612726at2"/>
<dbReference type="GO" id="GO:0016787">
    <property type="term" value="F:hydrolase activity"/>
    <property type="evidence" value="ECO:0007669"/>
    <property type="project" value="UniProtKB-KW"/>
</dbReference>
<evidence type="ECO:0000256" key="3">
    <source>
        <dbReference type="ARBA" id="ARBA00022842"/>
    </source>
</evidence>
<dbReference type="Gene3D" id="3.40.50.1000">
    <property type="entry name" value="HAD superfamily/HAD-like"/>
    <property type="match status" value="1"/>
</dbReference>
<dbReference type="AlphaFoldDB" id="A0A2S9YPE1"/>
<evidence type="ECO:0000313" key="5">
    <source>
        <dbReference type="Proteomes" id="UP000238823"/>
    </source>
</evidence>
<dbReference type="PANTHER" id="PTHR43344:SF13">
    <property type="entry name" value="PHOSPHATASE RV3661-RELATED"/>
    <property type="match status" value="1"/>
</dbReference>
<organism evidence="4 5">
    <name type="scientific">Enhygromyxa salina</name>
    <dbReference type="NCBI Taxonomy" id="215803"/>
    <lineage>
        <taxon>Bacteria</taxon>
        <taxon>Pseudomonadati</taxon>
        <taxon>Myxococcota</taxon>
        <taxon>Polyangia</taxon>
        <taxon>Nannocystales</taxon>
        <taxon>Nannocystaceae</taxon>
        <taxon>Enhygromyxa</taxon>
    </lineage>
</organism>
<reference evidence="4 5" key="1">
    <citation type="submission" date="2018-03" db="EMBL/GenBank/DDBJ databases">
        <title>Draft Genome Sequences of the Obligatory Marine Myxobacteria Enhygromyxa salina SWB007.</title>
        <authorList>
            <person name="Poehlein A."/>
            <person name="Moghaddam J.A."/>
            <person name="Harms H."/>
            <person name="Alanjari M."/>
            <person name="Koenig G.M."/>
            <person name="Daniel R."/>
            <person name="Schaeberle T.F."/>
        </authorList>
    </citation>
    <scope>NUCLEOTIDE SEQUENCE [LARGE SCALE GENOMIC DNA]</scope>
    <source>
        <strain evidence="4 5">SWB007</strain>
    </source>
</reference>
<dbReference type="Pfam" id="PF12710">
    <property type="entry name" value="HAD"/>
    <property type="match status" value="1"/>
</dbReference>